<dbReference type="EMBL" id="GEDG01030797">
    <property type="protein sequence ID" value="JAP11731.1"/>
    <property type="molecule type" value="Transcribed_RNA"/>
</dbReference>
<sequence length="78" mass="8828">HFIVVALAHQPNTRFRNSIPWSSPFCFVGYNKAHLTYQEPNNDFFSTLLLQLESNIAVGGGKSFPLGYKLLPLNFLDD</sequence>
<accession>A0A0V0GUZ3</accession>
<name>A0A0V0GUZ3_SOLCH</name>
<protein>
    <submittedName>
        <fullName evidence="1">Putative ovule protein</fullName>
    </submittedName>
</protein>
<evidence type="ECO:0000313" key="1">
    <source>
        <dbReference type="EMBL" id="JAP11731.1"/>
    </source>
</evidence>
<reference evidence="1" key="1">
    <citation type="submission" date="2015-12" db="EMBL/GenBank/DDBJ databases">
        <title>Gene expression during late stages of embryo sac development: a critical building block for successful pollen-pistil interactions.</title>
        <authorList>
            <person name="Liu Y."/>
            <person name="Joly V."/>
            <person name="Sabar M."/>
            <person name="Matton D.P."/>
        </authorList>
    </citation>
    <scope>NUCLEOTIDE SEQUENCE</scope>
</reference>
<proteinExistence type="predicted"/>
<feature type="non-terminal residue" evidence="1">
    <location>
        <position position="1"/>
    </location>
</feature>
<dbReference type="AlphaFoldDB" id="A0A0V0GUZ3"/>
<organism evidence="1">
    <name type="scientific">Solanum chacoense</name>
    <name type="common">Chaco potato</name>
    <dbReference type="NCBI Taxonomy" id="4108"/>
    <lineage>
        <taxon>Eukaryota</taxon>
        <taxon>Viridiplantae</taxon>
        <taxon>Streptophyta</taxon>
        <taxon>Embryophyta</taxon>
        <taxon>Tracheophyta</taxon>
        <taxon>Spermatophyta</taxon>
        <taxon>Magnoliopsida</taxon>
        <taxon>eudicotyledons</taxon>
        <taxon>Gunneridae</taxon>
        <taxon>Pentapetalae</taxon>
        <taxon>asterids</taxon>
        <taxon>lamiids</taxon>
        <taxon>Solanales</taxon>
        <taxon>Solanaceae</taxon>
        <taxon>Solanoideae</taxon>
        <taxon>Solaneae</taxon>
        <taxon>Solanum</taxon>
    </lineage>
</organism>